<evidence type="ECO:0000256" key="6">
    <source>
        <dbReference type="ARBA" id="ARBA00023136"/>
    </source>
</evidence>
<feature type="transmembrane region" description="Helical" evidence="7">
    <location>
        <begin position="320"/>
        <end position="341"/>
    </location>
</feature>
<evidence type="ECO:0000313" key="8">
    <source>
        <dbReference type="EMBL" id="WOX04837.1"/>
    </source>
</evidence>
<feature type="transmembrane region" description="Helical" evidence="7">
    <location>
        <begin position="409"/>
        <end position="427"/>
    </location>
</feature>
<evidence type="ECO:0000256" key="3">
    <source>
        <dbReference type="ARBA" id="ARBA00022475"/>
    </source>
</evidence>
<feature type="transmembrane region" description="Helical" evidence="7">
    <location>
        <begin position="375"/>
        <end position="397"/>
    </location>
</feature>
<evidence type="ECO:0000256" key="4">
    <source>
        <dbReference type="ARBA" id="ARBA00022692"/>
    </source>
</evidence>
<dbReference type="AlphaFoldDB" id="A0AAU0MVZ1"/>
<evidence type="ECO:0000313" key="9">
    <source>
        <dbReference type="Proteomes" id="UP001302477"/>
    </source>
</evidence>
<comment type="subcellular location">
    <subcellularLocation>
        <location evidence="1">Cell membrane</location>
        <topology evidence="1">Multi-pass membrane protein</topology>
    </subcellularLocation>
</comment>
<feature type="transmembrane region" description="Helical" evidence="7">
    <location>
        <begin position="106"/>
        <end position="130"/>
    </location>
</feature>
<keyword evidence="3" id="KW-1003">Cell membrane</keyword>
<proteinExistence type="inferred from homology"/>
<feature type="transmembrane region" description="Helical" evidence="7">
    <location>
        <begin position="166"/>
        <end position="187"/>
    </location>
</feature>
<keyword evidence="9" id="KW-1185">Reference proteome</keyword>
<comment type="similarity">
    <text evidence="2">Belongs to the polysaccharide synthase family.</text>
</comment>
<organism evidence="8 9">
    <name type="scientific">Microbulbifer pacificus</name>
    <dbReference type="NCBI Taxonomy" id="407164"/>
    <lineage>
        <taxon>Bacteria</taxon>
        <taxon>Pseudomonadati</taxon>
        <taxon>Pseudomonadota</taxon>
        <taxon>Gammaproteobacteria</taxon>
        <taxon>Cellvibrionales</taxon>
        <taxon>Microbulbiferaceae</taxon>
        <taxon>Microbulbifer</taxon>
    </lineage>
</organism>
<protein>
    <submittedName>
        <fullName evidence="8">Oligosaccharide flippase family protein</fullName>
    </submittedName>
</protein>
<feature type="transmembrane region" description="Helical" evidence="7">
    <location>
        <begin position="279"/>
        <end position="300"/>
    </location>
</feature>
<accession>A0AAU0MVZ1</accession>
<sequence>MLQKKIISIAGLALVEKAIKLFFLLFLSRLLEPWEFGVVAAASVVVYFADMFANLGFAACLIQLEKISKETVRVALTLTMAVVSLISVCFYWTLPQVSVWVGVPELQSMGGALIVILIARGFSSVSGALLQRDMKASLLMRSSIVSYLVGMLLVAGPMIYSGYGFWSLIYGMVVESLVHTVICYCAARHSIIPLLRKSEIEKLLGKGFGFFITRTINYLALNVDYVIVSKYLGAHFLGLYSRAYRVMEYPSYVYMVAADRVLFPAMAKKQTDQNYLQKTMLKGIFWTFALAAPLSGILAANGENIIRLLLGPTWLEAASVLSILCAFGSYRISYMILNTYVRSVGKVSISSQHSLFLLFAVTVCCYFGVEYGLNGVAWGAGVALLVHGCLYSVRVAIMLNLPWYRFLRIFIIGIPATLAFYLPNYYLLDFLEFHFFLELLVSGILSMVIAVILVELNLLCSPESKFRHFHEFVLQFSESFRLGQKAAK</sequence>
<evidence type="ECO:0000256" key="2">
    <source>
        <dbReference type="ARBA" id="ARBA00007430"/>
    </source>
</evidence>
<feature type="transmembrane region" description="Helical" evidence="7">
    <location>
        <begin position="142"/>
        <end position="160"/>
    </location>
</feature>
<dbReference type="InterPro" id="IPR050833">
    <property type="entry name" value="Poly_Biosynth_Transport"/>
</dbReference>
<dbReference type="PANTHER" id="PTHR30250">
    <property type="entry name" value="PST FAMILY PREDICTED COLANIC ACID TRANSPORTER"/>
    <property type="match status" value="1"/>
</dbReference>
<dbReference type="GO" id="GO:0005886">
    <property type="term" value="C:plasma membrane"/>
    <property type="evidence" value="ECO:0007669"/>
    <property type="project" value="UniProtKB-SubCell"/>
</dbReference>
<feature type="transmembrane region" description="Helical" evidence="7">
    <location>
        <begin position="7"/>
        <end position="27"/>
    </location>
</feature>
<keyword evidence="6 7" id="KW-0472">Membrane</keyword>
<gene>
    <name evidence="8" type="ORF">R5R33_13965</name>
</gene>
<dbReference type="EMBL" id="CP137555">
    <property type="protein sequence ID" value="WOX04837.1"/>
    <property type="molecule type" value="Genomic_DNA"/>
</dbReference>
<dbReference type="Proteomes" id="UP001302477">
    <property type="component" value="Chromosome"/>
</dbReference>
<dbReference type="Pfam" id="PF13440">
    <property type="entry name" value="Polysacc_synt_3"/>
    <property type="match status" value="1"/>
</dbReference>
<name>A0AAU0MVZ1_9GAMM</name>
<feature type="transmembrane region" description="Helical" evidence="7">
    <location>
        <begin position="74"/>
        <end position="94"/>
    </location>
</feature>
<dbReference type="KEGG" id="mpaf:R5R33_13965"/>
<evidence type="ECO:0000256" key="1">
    <source>
        <dbReference type="ARBA" id="ARBA00004651"/>
    </source>
</evidence>
<feature type="transmembrane region" description="Helical" evidence="7">
    <location>
        <begin position="353"/>
        <end position="369"/>
    </location>
</feature>
<evidence type="ECO:0000256" key="5">
    <source>
        <dbReference type="ARBA" id="ARBA00022989"/>
    </source>
</evidence>
<evidence type="ECO:0000256" key="7">
    <source>
        <dbReference type="SAM" id="Phobius"/>
    </source>
</evidence>
<reference evidence="8 9" key="1">
    <citation type="submission" date="2023-10" db="EMBL/GenBank/DDBJ databases">
        <title>Description of Microbulbifer bruguierae sp. nov., isolated from the sediments of mangrove plant Bruguiera sexangula and comparative genomic analyses of the genus Microbulbifer.</title>
        <authorList>
            <person name="Long M."/>
        </authorList>
    </citation>
    <scope>NUCLEOTIDE SEQUENCE [LARGE SCALE GENOMIC DNA]</scope>
    <source>
        <strain evidence="8 9">SPO729</strain>
    </source>
</reference>
<keyword evidence="5 7" id="KW-1133">Transmembrane helix</keyword>
<feature type="transmembrane region" description="Helical" evidence="7">
    <location>
        <begin position="39"/>
        <end position="62"/>
    </location>
</feature>
<keyword evidence="4 7" id="KW-0812">Transmembrane</keyword>
<dbReference type="RefSeq" id="WP_318953313.1">
    <property type="nucleotide sequence ID" value="NZ_CP137555.1"/>
</dbReference>
<dbReference type="PANTHER" id="PTHR30250:SF10">
    <property type="entry name" value="LIPOPOLYSACCHARIDE BIOSYNTHESIS PROTEIN WZXC"/>
    <property type="match status" value="1"/>
</dbReference>
<feature type="transmembrane region" description="Helical" evidence="7">
    <location>
        <begin position="439"/>
        <end position="460"/>
    </location>
</feature>